<keyword evidence="4" id="KW-1185">Reference proteome</keyword>
<reference evidence="5" key="1">
    <citation type="submission" date="2025-08" db="UniProtKB">
        <authorList>
            <consortium name="RefSeq"/>
        </authorList>
    </citation>
    <scope>IDENTIFICATION</scope>
    <source>
        <tissue evidence="5">Liver</tissue>
    </source>
</reference>
<comment type="similarity">
    <text evidence="3">Belongs to the PMG family.</text>
</comment>
<dbReference type="KEGG" id="maua:101833160"/>
<keyword evidence="2 3" id="KW-0416">Keratin</keyword>
<dbReference type="InterPro" id="IPR007951">
    <property type="entry name" value="KRTAP_PMG"/>
</dbReference>
<evidence type="ECO:0000256" key="2">
    <source>
        <dbReference type="ARBA" id="ARBA00022744"/>
    </source>
</evidence>
<name>A0A3Q0CWI0_MESAU</name>
<dbReference type="Proteomes" id="UP000886700">
    <property type="component" value="Unplaced"/>
</dbReference>
<dbReference type="AlphaFoldDB" id="A0A3Q0CWI0"/>
<dbReference type="RefSeq" id="XP_021085058.1">
    <property type="nucleotide sequence ID" value="XM_021229399.1"/>
</dbReference>
<comment type="subunit">
    <text evidence="3">Interacts with hair keratins.</text>
</comment>
<dbReference type="Pfam" id="PF05287">
    <property type="entry name" value="PMG"/>
    <property type="match status" value="1"/>
</dbReference>
<dbReference type="GO" id="GO:0005829">
    <property type="term" value="C:cytosol"/>
    <property type="evidence" value="ECO:0007669"/>
    <property type="project" value="UniProtKB-ARBA"/>
</dbReference>
<proteinExistence type="inferred from homology"/>
<dbReference type="OrthoDB" id="9835168at2759"/>
<dbReference type="GeneID" id="101833160"/>
<comment type="function">
    <text evidence="1 3">In the hair cortex, hair keratin intermediate filaments are embedded in an interfilamentous matrix, consisting of hair keratin-associated proteins (KRTAP), which are essential for the formation of a rigid and resistant hair shaft through their extensive disulfide bond cross-linking with abundant cysteine residues of hair keratins. The matrix proteins include the high-sulfur and high-glycine-tyrosine keratins.</text>
</comment>
<organism evidence="4 5">
    <name type="scientific">Mesocricetus auratus</name>
    <name type="common">Golden hamster</name>
    <dbReference type="NCBI Taxonomy" id="10036"/>
    <lineage>
        <taxon>Eukaryota</taxon>
        <taxon>Metazoa</taxon>
        <taxon>Chordata</taxon>
        <taxon>Craniata</taxon>
        <taxon>Vertebrata</taxon>
        <taxon>Euteleostomi</taxon>
        <taxon>Mammalia</taxon>
        <taxon>Eutheria</taxon>
        <taxon>Euarchontoglires</taxon>
        <taxon>Glires</taxon>
        <taxon>Rodentia</taxon>
        <taxon>Myomorpha</taxon>
        <taxon>Muroidea</taxon>
        <taxon>Cricetidae</taxon>
        <taxon>Cricetinae</taxon>
        <taxon>Mesocricetus</taxon>
    </lineage>
</organism>
<evidence type="ECO:0000313" key="4">
    <source>
        <dbReference type="Proteomes" id="UP000886700"/>
    </source>
</evidence>
<protein>
    <recommendedName>
        <fullName evidence="3">Keratin-associated protein</fullName>
    </recommendedName>
</protein>
<evidence type="ECO:0000256" key="1">
    <source>
        <dbReference type="ARBA" id="ARBA00003327"/>
    </source>
</evidence>
<evidence type="ECO:0000313" key="5">
    <source>
        <dbReference type="RefSeq" id="XP_021085058.1"/>
    </source>
</evidence>
<dbReference type="GO" id="GO:0045095">
    <property type="term" value="C:keratin filament"/>
    <property type="evidence" value="ECO:0007669"/>
    <property type="project" value="UniProtKB-UniRule"/>
</dbReference>
<gene>
    <name evidence="5" type="primary">LOC101833160</name>
</gene>
<accession>A0A3Q0CWI0</accession>
<sequence length="112" mass="11677">MTCSCSSRNVSTSCRSCLPSSGSSCGSSYPSNLVYTTTGCSPSTCHLYSGCQETFIEPTSCQTEIPCYYPRSSTPCSLCQGTYTGSLSCGSSNFHSPEAASQGTADPEASHF</sequence>
<evidence type="ECO:0000256" key="3">
    <source>
        <dbReference type="RuleBase" id="RU369044"/>
    </source>
</evidence>